<evidence type="ECO:0000256" key="2">
    <source>
        <dbReference type="ARBA" id="ARBA00009260"/>
    </source>
</evidence>
<evidence type="ECO:0000313" key="8">
    <source>
        <dbReference type="EMBL" id="QQK04564.1"/>
    </source>
</evidence>
<evidence type="ECO:0000313" key="9">
    <source>
        <dbReference type="Proteomes" id="UP000596205"/>
    </source>
</evidence>
<evidence type="ECO:0000256" key="5">
    <source>
        <dbReference type="ARBA" id="ARBA00022759"/>
    </source>
</evidence>
<proteinExistence type="inferred from homology"/>
<gene>
    <name evidence="8" type="ORF">JFN94_24735</name>
</gene>
<evidence type="ECO:0000256" key="1">
    <source>
        <dbReference type="ARBA" id="ARBA00003293"/>
    </source>
</evidence>
<evidence type="ECO:0000259" key="7">
    <source>
        <dbReference type="Pfam" id="PF05840"/>
    </source>
</evidence>
<name>A0A7T6VIH5_9BURK</name>
<comment type="similarity">
    <text evidence="2">Belongs to the phage GPA family.</text>
</comment>
<dbReference type="Pfam" id="PF05840">
    <property type="entry name" value="Phage_GPA"/>
    <property type="match status" value="1"/>
</dbReference>
<accession>A0A7T6VIH5</accession>
<evidence type="ECO:0000256" key="3">
    <source>
        <dbReference type="ARBA" id="ARBA00022705"/>
    </source>
</evidence>
<dbReference type="KEGG" id="bann:JFN94_24735"/>
<dbReference type="GO" id="GO:0006260">
    <property type="term" value="P:DNA replication"/>
    <property type="evidence" value="ECO:0007669"/>
    <property type="project" value="UniProtKB-KW"/>
</dbReference>
<evidence type="ECO:0000256" key="4">
    <source>
        <dbReference type="ARBA" id="ARBA00022722"/>
    </source>
</evidence>
<keyword evidence="4" id="KW-0540">Nuclease</keyword>
<dbReference type="GO" id="GO:0004519">
    <property type="term" value="F:endonuclease activity"/>
    <property type="evidence" value="ECO:0007669"/>
    <property type="project" value="UniProtKB-KW"/>
</dbReference>
<keyword evidence="6" id="KW-0378">Hydrolase</keyword>
<dbReference type="EMBL" id="CP066770">
    <property type="protein sequence ID" value="QQK04564.1"/>
    <property type="molecule type" value="Genomic_DNA"/>
</dbReference>
<keyword evidence="5 8" id="KW-0255">Endonuclease</keyword>
<evidence type="ECO:0000256" key="6">
    <source>
        <dbReference type="ARBA" id="ARBA00022801"/>
    </source>
</evidence>
<comment type="function">
    <text evidence="1">Possible endonuclease which induces a single-strand cut and initiates DNA replication.</text>
</comment>
<dbReference type="InterPro" id="IPR008766">
    <property type="entry name" value="Replication_gene_A-like"/>
</dbReference>
<protein>
    <submittedName>
        <fullName evidence="8">Replication endonuclease</fullName>
    </submittedName>
</protein>
<dbReference type="GO" id="GO:0016787">
    <property type="term" value="F:hydrolase activity"/>
    <property type="evidence" value="ECO:0007669"/>
    <property type="project" value="UniProtKB-KW"/>
</dbReference>
<sequence>MALPGRAYRRGALMPYARMSSDEDWSAARVAGLPPRWRSRILGQYDEQRASGASNARRESNLFLLSLTEQLDAVRLPLGANDGVICERASELAAQCAGIAELYHEPRAAREAMTRIVEAHQCDAPDAERIDLRTGEIKGVRDVPACKRMTDALWWRRALRRMHARHVEAAAIALGYVNAARDMYVSDESLDRRTQQRKRNAAMLEQTIARNEEGDEFTLAELAARGVANKAIRRGELMTRISGFEQIARDMRHVGLFFTVTCPSRMHKWRKAGGKARANPLYDGTKPNEAQAYLARMFARLRAALARAGVRWYGFRIAEPNHDGTPHWHVLVFFAPGWRGDVRRAALPRVCAIVRRYALQDSPDERGAKAHRADFEPIDWSKGSAAGYVAKYVSKNIDGYAVGDDLYGNPALESSARVEAWASTWRIRQFQQVGGPPVTVWRELRRVAEVPEGAPESLAAAHRAVNKVAGAEGAAKPASWAEFVQANGGIYAPREARPIQLAKEWDSREGRYGEPVGQVVKGVRAMGWITYRDGIVADRRKLVEVLVESVRHAWEIVSRRVSEGVHAGIARAWTRVNNCTRGVAADMAEMADWVKDYERNERYGGFAAA</sequence>
<organism evidence="8 9">
    <name type="scientific">Burkholderia anthina</name>
    <dbReference type="NCBI Taxonomy" id="179879"/>
    <lineage>
        <taxon>Bacteria</taxon>
        <taxon>Pseudomonadati</taxon>
        <taxon>Pseudomonadota</taxon>
        <taxon>Betaproteobacteria</taxon>
        <taxon>Burkholderiales</taxon>
        <taxon>Burkholderiaceae</taxon>
        <taxon>Burkholderia</taxon>
        <taxon>Burkholderia cepacia complex</taxon>
    </lineage>
</organism>
<feature type="domain" description="Replication gene A protein-like" evidence="7">
    <location>
        <begin position="135"/>
        <end position="400"/>
    </location>
</feature>
<dbReference type="Proteomes" id="UP000596205">
    <property type="component" value="Chromosome 2"/>
</dbReference>
<dbReference type="AlphaFoldDB" id="A0A7T6VIH5"/>
<reference evidence="8 9" key="1">
    <citation type="submission" date="2020-12" db="EMBL/GenBank/DDBJ databases">
        <title>Complete genome sequence of Burkholderia anthina BJQ0011.</title>
        <authorList>
            <person name="Xu Y."/>
        </authorList>
    </citation>
    <scope>NUCLEOTIDE SEQUENCE [LARGE SCALE GENOMIC DNA]</scope>
    <source>
        <strain evidence="8 9">BJQ0011</strain>
    </source>
</reference>
<keyword evidence="3" id="KW-0235">DNA replication</keyword>